<proteinExistence type="predicted"/>
<dbReference type="AlphaFoldDB" id="A0A0V1GI34"/>
<reference evidence="1 2" key="1">
    <citation type="submission" date="2015-01" db="EMBL/GenBank/DDBJ databases">
        <title>Evolution of Trichinella species and genotypes.</title>
        <authorList>
            <person name="Korhonen P.K."/>
            <person name="Edoardo P."/>
            <person name="Giuseppe L.R."/>
            <person name="Gasser R.B."/>
        </authorList>
    </citation>
    <scope>NUCLEOTIDE SEQUENCE [LARGE SCALE GENOMIC DNA]</scope>
    <source>
        <strain evidence="1">ISS1029</strain>
    </source>
</reference>
<gene>
    <name evidence="1" type="ORF">T11_1078</name>
</gene>
<evidence type="ECO:0000313" key="2">
    <source>
        <dbReference type="Proteomes" id="UP000055024"/>
    </source>
</evidence>
<name>A0A0V1GI34_9BILA</name>
<evidence type="ECO:0000313" key="1">
    <source>
        <dbReference type="EMBL" id="KRY97459.1"/>
    </source>
</evidence>
<comment type="caution">
    <text evidence="1">The sequence shown here is derived from an EMBL/GenBank/DDBJ whole genome shotgun (WGS) entry which is preliminary data.</text>
</comment>
<organism evidence="1 2">
    <name type="scientific">Trichinella zimbabwensis</name>
    <dbReference type="NCBI Taxonomy" id="268475"/>
    <lineage>
        <taxon>Eukaryota</taxon>
        <taxon>Metazoa</taxon>
        <taxon>Ecdysozoa</taxon>
        <taxon>Nematoda</taxon>
        <taxon>Enoplea</taxon>
        <taxon>Dorylaimia</taxon>
        <taxon>Trichinellida</taxon>
        <taxon>Trichinellidae</taxon>
        <taxon>Trichinella</taxon>
    </lineage>
</organism>
<keyword evidence="2" id="KW-1185">Reference proteome</keyword>
<sequence length="34" mass="3832">MSIPAASTRTDYKKSTTLVIVKKLPWKMDSHTPV</sequence>
<dbReference type="Proteomes" id="UP000055024">
    <property type="component" value="Unassembled WGS sequence"/>
</dbReference>
<dbReference type="EMBL" id="JYDP01002038">
    <property type="protein sequence ID" value="KRY97459.1"/>
    <property type="molecule type" value="Genomic_DNA"/>
</dbReference>
<protein>
    <submittedName>
        <fullName evidence="1">Uncharacterized protein</fullName>
    </submittedName>
</protein>
<accession>A0A0V1GI34</accession>